<organism evidence="1 2">
    <name type="scientific">Gossypium barbadense</name>
    <name type="common">Sea Island cotton</name>
    <name type="synonym">Hibiscus barbadensis</name>
    <dbReference type="NCBI Taxonomy" id="3634"/>
    <lineage>
        <taxon>Eukaryota</taxon>
        <taxon>Viridiplantae</taxon>
        <taxon>Streptophyta</taxon>
        <taxon>Embryophyta</taxon>
        <taxon>Tracheophyta</taxon>
        <taxon>Spermatophyta</taxon>
        <taxon>Magnoliopsida</taxon>
        <taxon>eudicotyledons</taxon>
        <taxon>Gunneridae</taxon>
        <taxon>Pentapetalae</taxon>
        <taxon>rosids</taxon>
        <taxon>malvids</taxon>
        <taxon>Malvales</taxon>
        <taxon>Malvaceae</taxon>
        <taxon>Malvoideae</taxon>
        <taxon>Gossypium</taxon>
    </lineage>
</organism>
<name>A0A2P5YI43_GOSBA</name>
<proteinExistence type="predicted"/>
<evidence type="ECO:0000313" key="1">
    <source>
        <dbReference type="EMBL" id="PPS15231.1"/>
    </source>
</evidence>
<gene>
    <name evidence="1" type="ORF">GOBAR_AA05347</name>
</gene>
<dbReference type="AlphaFoldDB" id="A0A2P5YI43"/>
<evidence type="ECO:0000313" key="2">
    <source>
        <dbReference type="Proteomes" id="UP000239757"/>
    </source>
</evidence>
<sequence length="457" mass="50487">MFEFATDLVRFPIKWSSLSRDICSFQQTLPSERAVAQFWRLRTECPLVLKDLIIARNVFRYCLKGFSPNERRPGDNNEMKLHMFALVESSQGEGSRQNVNMLTIPTDHRVVANVGTNQNSGDNLSEIDSISRELNKVMHIDSLISGAHKKHKTITRAMCIASTNVNSKFSKFSNGELPTCSPFSLPVAIDEDTPSLVPRVSPSVLVVGEAPIRNKRLSSARMPSTTSLSSSLQFLHSEANIVGLKYEEVHQRELVETKVASGPFNVRKVDLDALDGMDISNLGFDVLFPSSATWDSFVSTWKNSPNLYLEDNPTEGEDVVPPAKSDDATPLDNIDQVGSFALANYVRGYGFYPTSLSMTTRSFAHVNCVRGCGFYLASLSVTVRSFTLTNCVKGCGFYPASLSMIAGRFALANYVGGWDFYPASLCMIARSFAVANCVTGCSFYPASLNITWELCYH</sequence>
<protein>
    <submittedName>
        <fullName evidence="1">Uncharacterized protein</fullName>
    </submittedName>
</protein>
<accession>A0A2P5YI43</accession>
<dbReference type="EMBL" id="KZ663181">
    <property type="protein sequence ID" value="PPS15231.1"/>
    <property type="molecule type" value="Genomic_DNA"/>
</dbReference>
<dbReference type="Proteomes" id="UP000239757">
    <property type="component" value="Unassembled WGS sequence"/>
</dbReference>
<reference evidence="1 2" key="1">
    <citation type="submission" date="2015-01" db="EMBL/GenBank/DDBJ databases">
        <title>Genome of allotetraploid Gossypium barbadense reveals genomic plasticity and fiber elongation in cotton evolution.</title>
        <authorList>
            <person name="Chen X."/>
            <person name="Liu X."/>
            <person name="Zhao B."/>
            <person name="Zheng H."/>
            <person name="Hu Y."/>
            <person name="Lu G."/>
            <person name="Yang C."/>
            <person name="Chen J."/>
            <person name="Shan C."/>
            <person name="Zhang L."/>
            <person name="Zhou Y."/>
            <person name="Wang L."/>
            <person name="Guo W."/>
            <person name="Bai Y."/>
            <person name="Ruan J."/>
            <person name="Shangguan X."/>
            <person name="Mao Y."/>
            <person name="Jiang J."/>
            <person name="Zhu Y."/>
            <person name="Lei J."/>
            <person name="Kang H."/>
            <person name="Chen S."/>
            <person name="He X."/>
            <person name="Wang R."/>
            <person name="Wang Y."/>
            <person name="Chen J."/>
            <person name="Wang L."/>
            <person name="Yu S."/>
            <person name="Wang B."/>
            <person name="Wei J."/>
            <person name="Song S."/>
            <person name="Lu X."/>
            <person name="Gao Z."/>
            <person name="Gu W."/>
            <person name="Deng X."/>
            <person name="Ma D."/>
            <person name="Wang S."/>
            <person name="Liang W."/>
            <person name="Fang L."/>
            <person name="Cai C."/>
            <person name="Zhu X."/>
            <person name="Zhou B."/>
            <person name="Zhang Y."/>
            <person name="Chen Z."/>
            <person name="Xu S."/>
            <person name="Zhu R."/>
            <person name="Wang S."/>
            <person name="Zhang T."/>
            <person name="Zhao G."/>
        </authorList>
    </citation>
    <scope>NUCLEOTIDE SEQUENCE [LARGE SCALE GENOMIC DNA]</scope>
    <source>
        <strain evidence="2">cv. Xinhai21</strain>
        <tissue evidence="1">Leaf</tissue>
    </source>
</reference>